<organism evidence="2 3">
    <name type="scientific">Pantoea ananatis (strain AJ13355)</name>
    <dbReference type="NCBI Taxonomy" id="932677"/>
    <lineage>
        <taxon>Bacteria</taxon>
        <taxon>Pseudomonadati</taxon>
        <taxon>Pseudomonadota</taxon>
        <taxon>Gammaproteobacteria</taxon>
        <taxon>Enterobacterales</taxon>
        <taxon>Erwiniaceae</taxon>
        <taxon>Pantoea</taxon>
    </lineage>
</organism>
<dbReference type="KEGG" id="paj:PAJ_1939"/>
<evidence type="ECO:0000313" key="2">
    <source>
        <dbReference type="EMBL" id="BAK12019.1"/>
    </source>
</evidence>
<sequence length="364" mass="38686">MKAVVLKAWGEPLVYSDVPEPVCGSGEVLVEVVAAPVLSYTNEVFSGQRHYLLDLPAIPGCGAVGKVLETGPDATQLKKGMWVFCDPTVRSRDSALMPDIVLQGWSARGGGGLALQQYHRNGSFAEKIRIPTENALPLGEMALDDARAWCVVNTLLIAYGGLQAGRLEPGETLLVSGATGNFGSSAVAIALAMGAGKVIATGRNTAILQDLVARFGPRVIPVRLTGDEQTDLAACQAAGGFIDMVLDFLPPAAPASAVRTAVMSVRPYGRAVLMGGVGMLGGEPLSLPYPWIMRNLVTIKGQWMYERADSHKLIQLIQQGQLDLHHWTITPFALNDVARAVEHAAQHAGPFQQTVVVPPVQRLA</sequence>
<dbReference type="GO" id="GO:0016491">
    <property type="term" value="F:oxidoreductase activity"/>
    <property type="evidence" value="ECO:0007669"/>
    <property type="project" value="InterPro"/>
</dbReference>
<dbReference type="InterPro" id="IPR013149">
    <property type="entry name" value="ADH-like_C"/>
</dbReference>
<name>A0A0H3L5A6_PANAA</name>
<dbReference type="OrthoDB" id="9785812at2"/>
<dbReference type="PATRIC" id="fig|932677.3.peg.2259"/>
<dbReference type="SMART" id="SM00829">
    <property type="entry name" value="PKS_ER"/>
    <property type="match status" value="1"/>
</dbReference>
<dbReference type="PANTHER" id="PTHR43677:SF4">
    <property type="entry name" value="QUINONE OXIDOREDUCTASE-LIKE PROTEIN 2"/>
    <property type="match status" value="1"/>
</dbReference>
<dbReference type="Proteomes" id="UP000006690">
    <property type="component" value="Chromosome"/>
</dbReference>
<feature type="domain" description="Enoyl reductase (ER)" evidence="1">
    <location>
        <begin position="10"/>
        <end position="357"/>
    </location>
</feature>
<dbReference type="InterPro" id="IPR036291">
    <property type="entry name" value="NAD(P)-bd_dom_sf"/>
</dbReference>
<dbReference type="PANTHER" id="PTHR43677">
    <property type="entry name" value="SHORT-CHAIN DEHYDROGENASE/REDUCTASE"/>
    <property type="match status" value="1"/>
</dbReference>
<protein>
    <recommendedName>
        <fullName evidence="1">Enoyl reductase (ER) domain-containing protein</fullName>
    </recommendedName>
</protein>
<proteinExistence type="predicted"/>
<dbReference type="AlphaFoldDB" id="A0A0H3L5A6"/>
<accession>A0A0H3L5A6</accession>
<dbReference type="Pfam" id="PF08240">
    <property type="entry name" value="ADH_N"/>
    <property type="match status" value="1"/>
</dbReference>
<dbReference type="Gene3D" id="3.90.180.10">
    <property type="entry name" value="Medium-chain alcohol dehydrogenases, catalytic domain"/>
    <property type="match status" value="1"/>
</dbReference>
<dbReference type="RefSeq" id="WP_014594176.1">
    <property type="nucleotide sequence ID" value="NC_017531.2"/>
</dbReference>
<dbReference type="SUPFAM" id="SSF50129">
    <property type="entry name" value="GroES-like"/>
    <property type="match status" value="1"/>
</dbReference>
<evidence type="ECO:0000259" key="1">
    <source>
        <dbReference type="SMART" id="SM00829"/>
    </source>
</evidence>
<dbReference type="InterPro" id="IPR051397">
    <property type="entry name" value="Zn-ADH-like_protein"/>
</dbReference>
<gene>
    <name evidence="2" type="ordered locus">PAJ_1939</name>
</gene>
<evidence type="ECO:0000313" key="3">
    <source>
        <dbReference type="Proteomes" id="UP000006690"/>
    </source>
</evidence>
<dbReference type="Gene3D" id="3.40.50.720">
    <property type="entry name" value="NAD(P)-binding Rossmann-like Domain"/>
    <property type="match status" value="1"/>
</dbReference>
<dbReference type="InterPro" id="IPR020843">
    <property type="entry name" value="ER"/>
</dbReference>
<dbReference type="InterPro" id="IPR013154">
    <property type="entry name" value="ADH-like_N"/>
</dbReference>
<dbReference type="Pfam" id="PF00107">
    <property type="entry name" value="ADH_zinc_N"/>
    <property type="match status" value="1"/>
</dbReference>
<dbReference type="SUPFAM" id="SSF51735">
    <property type="entry name" value="NAD(P)-binding Rossmann-fold domains"/>
    <property type="match status" value="1"/>
</dbReference>
<dbReference type="HOGENOM" id="CLU_026673_0_0_6"/>
<dbReference type="EMBL" id="AP012032">
    <property type="protein sequence ID" value="BAK12019.1"/>
    <property type="molecule type" value="Genomic_DNA"/>
</dbReference>
<reference evidence="3" key="1">
    <citation type="journal article" date="2012" name="Appl. Microbiol. Biotechnol.">
        <title>The complete genome sequence of Pantoea ananatis AJ13355, an organism with great biotechnological potential.</title>
        <authorList>
            <person name="Hara Y."/>
            <person name="Kadotani N."/>
            <person name="Izui H."/>
            <person name="Katashkina J.I."/>
            <person name="Kuvaeva T.M."/>
            <person name="Andreeva I.G."/>
            <person name="Golubeva L.I."/>
            <person name="Malko D.B."/>
            <person name="Makeev V.J."/>
            <person name="Mashko S.V."/>
            <person name="Kozlov Y.I."/>
        </authorList>
    </citation>
    <scope>NUCLEOTIDE SEQUENCE [LARGE SCALE GENOMIC DNA]</scope>
    <source>
        <strain evidence="3">AJ13355</strain>
    </source>
</reference>
<dbReference type="InterPro" id="IPR011032">
    <property type="entry name" value="GroES-like_sf"/>
</dbReference>
<dbReference type="eggNOG" id="COG1064">
    <property type="taxonomic scope" value="Bacteria"/>
</dbReference>